<name>A0A1L9BG55_9BACT</name>
<dbReference type="PANTHER" id="PTHR43289:SF6">
    <property type="entry name" value="SERINE_THREONINE-PROTEIN KINASE NEKL-3"/>
    <property type="match status" value="1"/>
</dbReference>
<feature type="binding site" evidence="5">
    <location>
        <position position="49"/>
    </location>
    <ligand>
        <name>ATP</name>
        <dbReference type="ChEBI" id="CHEBI:30616"/>
    </ligand>
</feature>
<reference evidence="8" key="1">
    <citation type="submission" date="2016-11" db="EMBL/GenBank/DDBJ databases">
        <authorList>
            <person name="Shukria A."/>
            <person name="Stevens D.C."/>
        </authorList>
    </citation>
    <scope>NUCLEOTIDE SEQUENCE [LARGE SCALE GENOMIC DNA]</scope>
    <source>
        <strain evidence="8">Cbfe23</strain>
    </source>
</reference>
<feature type="domain" description="Protein kinase" evidence="6">
    <location>
        <begin position="17"/>
        <end position="291"/>
    </location>
</feature>
<dbReference type="GO" id="GO:0004674">
    <property type="term" value="F:protein serine/threonine kinase activity"/>
    <property type="evidence" value="ECO:0007669"/>
    <property type="project" value="TreeGrafter"/>
</dbReference>
<dbReference type="GO" id="GO:0005524">
    <property type="term" value="F:ATP binding"/>
    <property type="evidence" value="ECO:0007669"/>
    <property type="project" value="UniProtKB-UniRule"/>
</dbReference>
<evidence type="ECO:0000256" key="5">
    <source>
        <dbReference type="PROSITE-ProRule" id="PRU10141"/>
    </source>
</evidence>
<dbReference type="InterPro" id="IPR000719">
    <property type="entry name" value="Prot_kinase_dom"/>
</dbReference>
<evidence type="ECO:0000259" key="6">
    <source>
        <dbReference type="PROSITE" id="PS50011"/>
    </source>
</evidence>
<dbReference type="InterPro" id="IPR025497">
    <property type="entry name" value="PatA-like_N"/>
</dbReference>
<evidence type="ECO:0000256" key="2">
    <source>
        <dbReference type="ARBA" id="ARBA00022741"/>
    </source>
</evidence>
<organism evidence="7 8">
    <name type="scientific">Cystobacter ferrugineus</name>
    <dbReference type="NCBI Taxonomy" id="83449"/>
    <lineage>
        <taxon>Bacteria</taxon>
        <taxon>Pseudomonadati</taxon>
        <taxon>Myxococcota</taxon>
        <taxon>Myxococcia</taxon>
        <taxon>Myxococcales</taxon>
        <taxon>Cystobacterineae</taxon>
        <taxon>Archangiaceae</taxon>
        <taxon>Cystobacter</taxon>
    </lineage>
</organism>
<dbReference type="OrthoDB" id="5480138at2"/>
<evidence type="ECO:0000256" key="3">
    <source>
        <dbReference type="ARBA" id="ARBA00022777"/>
    </source>
</evidence>
<proteinExistence type="predicted"/>
<protein>
    <recommendedName>
        <fullName evidence="6">Protein kinase domain-containing protein</fullName>
    </recommendedName>
</protein>
<keyword evidence="1" id="KW-0808">Transferase</keyword>
<dbReference type="AlphaFoldDB" id="A0A1L9BG55"/>
<keyword evidence="2 5" id="KW-0547">Nucleotide-binding</keyword>
<dbReference type="EMBL" id="MPIN01000002">
    <property type="protein sequence ID" value="OJH41237.1"/>
    <property type="molecule type" value="Genomic_DNA"/>
</dbReference>
<keyword evidence="8" id="KW-1185">Reference proteome</keyword>
<gene>
    <name evidence="7" type="ORF">BON30_10195</name>
</gene>
<reference evidence="7 8" key="2">
    <citation type="submission" date="2016-12" db="EMBL/GenBank/DDBJ databases">
        <title>Draft Genome Sequence of Cystobacter ferrugineus Strain Cbfe23.</title>
        <authorList>
            <person name="Akbar S."/>
            <person name="Dowd S.E."/>
            <person name="Stevens D.C."/>
        </authorList>
    </citation>
    <scope>NUCLEOTIDE SEQUENCE [LARGE SCALE GENOMIC DNA]</scope>
    <source>
        <strain evidence="7 8">Cbfe23</strain>
    </source>
</reference>
<dbReference type="Pfam" id="PF14332">
    <property type="entry name" value="DUF4388"/>
    <property type="match status" value="1"/>
</dbReference>
<dbReference type="STRING" id="83449.BON30_10195"/>
<evidence type="ECO:0000313" key="7">
    <source>
        <dbReference type="EMBL" id="OJH41237.1"/>
    </source>
</evidence>
<evidence type="ECO:0000313" key="8">
    <source>
        <dbReference type="Proteomes" id="UP000182229"/>
    </source>
</evidence>
<keyword evidence="3" id="KW-0418">Kinase</keyword>
<dbReference type="Pfam" id="PF00069">
    <property type="entry name" value="Pkinase"/>
    <property type="match status" value="1"/>
</dbReference>
<dbReference type="SUPFAM" id="SSF56112">
    <property type="entry name" value="Protein kinase-like (PK-like)"/>
    <property type="match status" value="1"/>
</dbReference>
<dbReference type="Gene3D" id="1.10.510.10">
    <property type="entry name" value="Transferase(Phosphotransferase) domain 1"/>
    <property type="match status" value="1"/>
</dbReference>
<dbReference type="PANTHER" id="PTHR43289">
    <property type="entry name" value="MITOGEN-ACTIVATED PROTEIN KINASE KINASE KINASE 20-RELATED"/>
    <property type="match status" value="1"/>
</dbReference>
<accession>A0A1L9BG55</accession>
<dbReference type="RefSeq" id="WP_071897696.1">
    <property type="nucleotide sequence ID" value="NZ_MPIN01000002.1"/>
</dbReference>
<sequence length="650" mass="71129">MSNPSGHPTLPTRFGRYVLLSHLGRGGMADIYRGVALGAGGFAKPVVVKRVLPEAILQESAVKMFIEEARLSALLQHMNIAQIFDFGEQRGEYFIAMEFIHGRDLHDMMRRMAARGQGIPVHIACYIAMEVLKGLDYAHRARSAAGEPLHLVHRDVNPTNIIISFEGEVKLLDFGVALVGNSGSTNNVRGKPGYIPPEQLARKKADGRGDVFALGITLYEMLARRHAFKQGTVMDVLKQTVALRARPLRLQDAAPFLPEALCNVVNRSVLANPDERYQTAADVLDALDEFLLSAGLRVSQRDLAALMATCYEPEVRAPPVQPPIPPGLLVQEAPPAASAPTYTVREPGGGLYLMKLGEEDVQLLFASGKLSPDVQVSQSGGPFLSPSAFPRLSAAANAAHERLAARRASAPRPRYAGNLTLASPLRVMARLLLARVTGRLHFEDNRVHKELFLKAGQIIAVRSSLAADRFGPFLLSKGKLSTEQWQRAVEGTRPFSGRLLEALLASRALSPAELAEWTREHRRSVALGLLTWARGRYAFFEHETPINDGSEERLGGLALLNEGLRMHYPLERLVREQEPLRHKPLYRNLDAPVAANDLSLSASELRAASLLNKPGNTLSSALAELKRPEDEVALRRVALLFTEVGLLASA</sequence>
<dbReference type="Proteomes" id="UP000182229">
    <property type="component" value="Unassembled WGS sequence"/>
</dbReference>
<keyword evidence="4 5" id="KW-0067">ATP-binding</keyword>
<dbReference type="PROSITE" id="PS00107">
    <property type="entry name" value="PROTEIN_KINASE_ATP"/>
    <property type="match status" value="1"/>
</dbReference>
<dbReference type="InterPro" id="IPR017441">
    <property type="entry name" value="Protein_kinase_ATP_BS"/>
</dbReference>
<evidence type="ECO:0000256" key="1">
    <source>
        <dbReference type="ARBA" id="ARBA00022679"/>
    </source>
</evidence>
<comment type="caution">
    <text evidence="7">The sequence shown here is derived from an EMBL/GenBank/DDBJ whole genome shotgun (WGS) entry which is preliminary data.</text>
</comment>
<evidence type="ECO:0000256" key="4">
    <source>
        <dbReference type="ARBA" id="ARBA00022840"/>
    </source>
</evidence>
<dbReference type="PROSITE" id="PS50011">
    <property type="entry name" value="PROTEIN_KINASE_DOM"/>
    <property type="match status" value="1"/>
</dbReference>
<dbReference type="InterPro" id="IPR011009">
    <property type="entry name" value="Kinase-like_dom_sf"/>
</dbReference>
<dbReference type="CDD" id="cd14014">
    <property type="entry name" value="STKc_PknB_like"/>
    <property type="match status" value="1"/>
</dbReference>
<dbReference type="Gene3D" id="3.30.200.20">
    <property type="entry name" value="Phosphorylase Kinase, domain 1"/>
    <property type="match status" value="1"/>
</dbReference>